<keyword evidence="4 7" id="KW-0812">Transmembrane</keyword>
<feature type="transmembrane region" description="Helical" evidence="7">
    <location>
        <begin position="12"/>
        <end position="33"/>
    </location>
</feature>
<dbReference type="OrthoDB" id="9767863at2"/>
<name>A0A4V2Q2D4_9GAMM</name>
<dbReference type="GO" id="GO:0016413">
    <property type="term" value="F:O-acetyltransferase activity"/>
    <property type="evidence" value="ECO:0007669"/>
    <property type="project" value="TreeGrafter"/>
</dbReference>
<dbReference type="PANTHER" id="PTHR40074">
    <property type="entry name" value="O-ACETYLTRANSFERASE WECH"/>
    <property type="match status" value="1"/>
</dbReference>
<dbReference type="InterPro" id="IPR002656">
    <property type="entry name" value="Acyl_transf_3_dom"/>
</dbReference>
<keyword evidence="5 7" id="KW-1133">Transmembrane helix</keyword>
<evidence type="ECO:0000256" key="4">
    <source>
        <dbReference type="ARBA" id="ARBA00022692"/>
    </source>
</evidence>
<dbReference type="GO" id="GO:0005886">
    <property type="term" value="C:plasma membrane"/>
    <property type="evidence" value="ECO:0007669"/>
    <property type="project" value="UniProtKB-SubCell"/>
</dbReference>
<comment type="caution">
    <text evidence="9">The sequence shown here is derived from an EMBL/GenBank/DDBJ whole genome shotgun (WGS) entry which is preliminary data.</text>
</comment>
<evidence type="ECO:0000256" key="7">
    <source>
        <dbReference type="SAM" id="Phobius"/>
    </source>
</evidence>
<protein>
    <submittedName>
        <fullName evidence="9">Putative membrane protein YcfT</fullName>
    </submittedName>
</protein>
<gene>
    <name evidence="9" type="ORF">EZJ58_0412</name>
</gene>
<evidence type="ECO:0000256" key="5">
    <source>
        <dbReference type="ARBA" id="ARBA00022989"/>
    </source>
</evidence>
<dbReference type="Proteomes" id="UP000294555">
    <property type="component" value="Unassembled WGS sequence"/>
</dbReference>
<dbReference type="Pfam" id="PF01757">
    <property type="entry name" value="Acyl_transf_3"/>
    <property type="match status" value="1"/>
</dbReference>
<accession>A0A4V2Q2D4</accession>
<feature type="transmembrane region" description="Helical" evidence="7">
    <location>
        <begin position="63"/>
        <end position="81"/>
    </location>
</feature>
<comment type="similarity">
    <text evidence="2">Belongs to the acyltransferase 3 family.</text>
</comment>
<dbReference type="GO" id="GO:0009246">
    <property type="term" value="P:enterobacterial common antigen biosynthetic process"/>
    <property type="evidence" value="ECO:0007669"/>
    <property type="project" value="TreeGrafter"/>
</dbReference>
<feature type="transmembrane region" description="Helical" evidence="7">
    <location>
        <begin position="166"/>
        <end position="188"/>
    </location>
</feature>
<dbReference type="PANTHER" id="PTHR40074:SF4">
    <property type="entry name" value="INNER MEMBRANE PROTEIN YCFT"/>
    <property type="match status" value="1"/>
</dbReference>
<evidence type="ECO:0000256" key="1">
    <source>
        <dbReference type="ARBA" id="ARBA00004651"/>
    </source>
</evidence>
<feature type="transmembrane region" description="Helical" evidence="7">
    <location>
        <begin position="243"/>
        <end position="261"/>
    </location>
</feature>
<reference evidence="9 10" key="1">
    <citation type="submission" date="2019-02" db="EMBL/GenBank/DDBJ databases">
        <title>Investigation of anaerobic lignin degradation for improved lignocellulosic biofuels.</title>
        <authorList>
            <person name="Deangelis K."/>
        </authorList>
    </citation>
    <scope>NUCLEOTIDE SEQUENCE [LARGE SCALE GENOMIC DNA]</scope>
    <source>
        <strain evidence="9 10">159R</strain>
    </source>
</reference>
<comment type="subcellular location">
    <subcellularLocation>
        <location evidence="1">Cell membrane</location>
        <topology evidence="1">Multi-pass membrane protein</topology>
    </subcellularLocation>
</comment>
<feature type="transmembrane region" description="Helical" evidence="7">
    <location>
        <begin position="135"/>
        <end position="159"/>
    </location>
</feature>
<dbReference type="AlphaFoldDB" id="A0A4V2Q2D4"/>
<evidence type="ECO:0000259" key="8">
    <source>
        <dbReference type="Pfam" id="PF01757"/>
    </source>
</evidence>
<feature type="transmembrane region" description="Helical" evidence="7">
    <location>
        <begin position="221"/>
        <end position="237"/>
    </location>
</feature>
<feature type="transmembrane region" description="Helical" evidence="7">
    <location>
        <begin position="194"/>
        <end position="214"/>
    </location>
</feature>
<organism evidence="9 10">
    <name type="scientific">Sodalis ligni</name>
    <dbReference type="NCBI Taxonomy" id="2697027"/>
    <lineage>
        <taxon>Bacteria</taxon>
        <taxon>Pseudomonadati</taxon>
        <taxon>Pseudomonadota</taxon>
        <taxon>Gammaproteobacteria</taxon>
        <taxon>Enterobacterales</taxon>
        <taxon>Bruguierivoracaceae</taxon>
        <taxon>Sodalis</taxon>
    </lineage>
</organism>
<keyword evidence="10" id="KW-1185">Reference proteome</keyword>
<evidence type="ECO:0000256" key="2">
    <source>
        <dbReference type="ARBA" id="ARBA00007400"/>
    </source>
</evidence>
<sequence length="363" mass="40872">MPASAKKIQWINSLKGVCILLVVLNHIITTSYIPSLSVINQHQLITKVWVGINHYLVPLRMPAFFFISGLLAADGVLVRSWNEVLTKKAVNLFYLYLLWCLVQWLCVSLINRDLAFDDWRLMAHNAAYASSAGQFILYVAAAMSSPWYLYALALYFVICKLWRNHWVLLLGLGAVLNYACVLGLVPWWGPASVAQNGIFFFTGCFLGSRIVALLADRRSRLTLLAALTGLALFHWMLTMDKSLFTSALAVCVAILCCQWVNRHWLWHSGPLRALNWIGKNTLQIYVLHKLLTELMAVPALGALVRYHAFDNKLFSQLWLAFYPLAATALCAAGAIAIWWALNRGVGRVLFQYPSLVRTEKALV</sequence>
<dbReference type="RefSeq" id="WP_132921349.1">
    <property type="nucleotide sequence ID" value="NZ_SJOI01000001.1"/>
</dbReference>
<feature type="transmembrane region" description="Helical" evidence="7">
    <location>
        <begin position="320"/>
        <end position="341"/>
    </location>
</feature>
<evidence type="ECO:0000313" key="9">
    <source>
        <dbReference type="EMBL" id="TCL02398.1"/>
    </source>
</evidence>
<evidence type="ECO:0000256" key="6">
    <source>
        <dbReference type="ARBA" id="ARBA00023136"/>
    </source>
</evidence>
<proteinExistence type="inferred from homology"/>
<evidence type="ECO:0000313" key="10">
    <source>
        <dbReference type="Proteomes" id="UP000294555"/>
    </source>
</evidence>
<evidence type="ECO:0000256" key="3">
    <source>
        <dbReference type="ARBA" id="ARBA00022475"/>
    </source>
</evidence>
<dbReference type="EMBL" id="SJOI01000001">
    <property type="protein sequence ID" value="TCL02398.1"/>
    <property type="molecule type" value="Genomic_DNA"/>
</dbReference>
<feature type="transmembrane region" description="Helical" evidence="7">
    <location>
        <begin position="282"/>
        <end position="308"/>
    </location>
</feature>
<feature type="domain" description="Acyltransferase 3" evidence="8">
    <location>
        <begin position="9"/>
        <end position="333"/>
    </location>
</feature>
<feature type="transmembrane region" description="Helical" evidence="7">
    <location>
        <begin position="93"/>
        <end position="115"/>
    </location>
</feature>
<keyword evidence="3" id="KW-1003">Cell membrane</keyword>
<keyword evidence="6 7" id="KW-0472">Membrane</keyword>